<keyword evidence="5" id="KW-1185">Reference proteome</keyword>
<sequence>MIIHGLLALLCACVKLSLATSGPRITLLNDGSNNSFSLHVTAFSGSADLWNIVNGSITVSSDGGANWAPVDSLGHNITSFQLDEYHPGSRAFAVDGDHGHVFQTVDQGRTWSQMKLANGSLWDDIIDINREQIHFEMSFTTNPSALEEILVTTYVCGAVPYMCTYGFLLISTDGSSLRRARGLQALGDQSSGNGCRFSGTSAGSRIICELAPSSVMATARGVRLFYSDDHGETFAPLKEFEGLEVYFSQAMGNFDIVQTVEPRKRHRLKRKHEVWLSRDGEGYERVDAATSYEPAYISSSRNPRGNLEVRVTRKILGKTAETLLVSNPSGPLLTTLVTYDPNKRAAYVLSGEGDRDAVLMSSVDAQFSYGDERKADSHSTIVFDDGGVKWSRLQLNDSNQEFGCDPTQPGNCFINVLRFPMWKPSFSSPVAVVEGEAVAINGTSRLTSGTKTFLTKDGGFSWHKILDFPASVYFVNNGKLLFAIPASRDGGFCGPMLYYSTDQGDSWSSRSLGPTSQILLINPIAKDESGMAFAVYSLILSTELQNYIVDFSEMLAGA</sequence>
<evidence type="ECO:0000313" key="4">
    <source>
        <dbReference type="EMBL" id="CUS24098.1"/>
    </source>
</evidence>
<dbReference type="InterPro" id="IPR031778">
    <property type="entry name" value="Sortilin_N"/>
</dbReference>
<dbReference type="Gene3D" id="2.130.10.10">
    <property type="entry name" value="YVTN repeat-like/Quinoprotein amine dehydrogenase"/>
    <property type="match status" value="1"/>
</dbReference>
<dbReference type="Pfam" id="PF15902">
    <property type="entry name" value="Sortilin-Vps10"/>
    <property type="match status" value="1"/>
</dbReference>
<dbReference type="InterPro" id="IPR050310">
    <property type="entry name" value="VPS10-sortilin"/>
</dbReference>
<dbReference type="GO" id="GO:0006892">
    <property type="term" value="P:post-Golgi vesicle-mediated transport"/>
    <property type="evidence" value="ECO:0007669"/>
    <property type="project" value="TreeGrafter"/>
</dbReference>
<evidence type="ECO:0000256" key="1">
    <source>
        <dbReference type="ARBA" id="ARBA00022737"/>
    </source>
</evidence>
<dbReference type="EMBL" id="LN890566">
    <property type="protein sequence ID" value="CUS24098.1"/>
    <property type="molecule type" value="Genomic_DNA"/>
</dbReference>
<evidence type="ECO:0000256" key="2">
    <source>
        <dbReference type="SAM" id="SignalP"/>
    </source>
</evidence>
<dbReference type="AlphaFoldDB" id="A0A0P1KVW3"/>
<feature type="domain" description="Sortilin N-terminal" evidence="3">
    <location>
        <begin position="56"/>
        <end position="513"/>
    </location>
</feature>
<accession>A0A0P1KVW3</accession>
<dbReference type="InterPro" id="IPR015943">
    <property type="entry name" value="WD40/YVTN_repeat-like_dom_sf"/>
</dbReference>
<dbReference type="GO" id="GO:0005794">
    <property type="term" value="C:Golgi apparatus"/>
    <property type="evidence" value="ECO:0007669"/>
    <property type="project" value="TreeGrafter"/>
</dbReference>
<dbReference type="PANTHER" id="PTHR12106:SF27">
    <property type="entry name" value="SORTILIN-RELATED RECEPTOR"/>
    <property type="match status" value="1"/>
</dbReference>
<gene>
    <name evidence="4" type="ORF">LAQU0_S13e03246g</name>
</gene>
<dbReference type="SUPFAM" id="SSF110296">
    <property type="entry name" value="Oligoxyloglucan reducing end-specific cellobiohydrolase"/>
    <property type="match status" value="1"/>
</dbReference>
<keyword evidence="2" id="KW-0732">Signal</keyword>
<dbReference type="GO" id="GO:0016020">
    <property type="term" value="C:membrane"/>
    <property type="evidence" value="ECO:0007669"/>
    <property type="project" value="TreeGrafter"/>
</dbReference>
<keyword evidence="1" id="KW-0677">Repeat</keyword>
<reference evidence="5" key="1">
    <citation type="submission" date="2015-10" db="EMBL/GenBank/DDBJ databases">
        <authorList>
            <person name="Devillers H."/>
        </authorList>
    </citation>
    <scope>NUCLEOTIDE SEQUENCE [LARGE SCALE GENOMIC DNA]</scope>
</reference>
<dbReference type="PANTHER" id="PTHR12106">
    <property type="entry name" value="SORTILIN RELATED"/>
    <property type="match status" value="1"/>
</dbReference>
<feature type="chain" id="PRO_5006066548" evidence="2">
    <location>
        <begin position="20"/>
        <end position="558"/>
    </location>
</feature>
<dbReference type="OrthoDB" id="4066654at2759"/>
<feature type="signal peptide" evidence="2">
    <location>
        <begin position="1"/>
        <end position="19"/>
    </location>
</feature>
<proteinExistence type="predicted"/>
<evidence type="ECO:0000259" key="3">
    <source>
        <dbReference type="Pfam" id="PF15902"/>
    </source>
</evidence>
<organism evidence="4 5">
    <name type="scientific">Lachancea quebecensis</name>
    <dbReference type="NCBI Taxonomy" id="1654605"/>
    <lineage>
        <taxon>Eukaryota</taxon>
        <taxon>Fungi</taxon>
        <taxon>Dikarya</taxon>
        <taxon>Ascomycota</taxon>
        <taxon>Saccharomycotina</taxon>
        <taxon>Saccharomycetes</taxon>
        <taxon>Saccharomycetales</taxon>
        <taxon>Saccharomycetaceae</taxon>
        <taxon>Lachancea</taxon>
    </lineage>
</organism>
<dbReference type="Proteomes" id="UP000236544">
    <property type="component" value="Unassembled WGS sequence"/>
</dbReference>
<name>A0A0P1KVW3_9SACH</name>
<evidence type="ECO:0000313" key="5">
    <source>
        <dbReference type="Proteomes" id="UP000236544"/>
    </source>
</evidence>
<protein>
    <submittedName>
        <fullName evidence="4">LAQU0S13e03246g1_1</fullName>
    </submittedName>
</protein>